<dbReference type="InterPro" id="IPR016461">
    <property type="entry name" value="COMT-like"/>
</dbReference>
<evidence type="ECO:0000313" key="6">
    <source>
        <dbReference type="EMBL" id="GIE17852.1"/>
    </source>
</evidence>
<evidence type="ECO:0000259" key="5">
    <source>
        <dbReference type="Pfam" id="PF08100"/>
    </source>
</evidence>
<dbReference type="EMBL" id="BOMN01000012">
    <property type="protein sequence ID" value="GIE17852.1"/>
    <property type="molecule type" value="Genomic_DNA"/>
</dbReference>
<dbReference type="PANTHER" id="PTHR43712">
    <property type="entry name" value="PUTATIVE (AFU_ORTHOLOGUE AFUA_4G14580)-RELATED"/>
    <property type="match status" value="1"/>
</dbReference>
<keyword evidence="7" id="KW-1185">Reference proteome</keyword>
<evidence type="ECO:0000256" key="1">
    <source>
        <dbReference type="ARBA" id="ARBA00022603"/>
    </source>
</evidence>
<dbReference type="InterPro" id="IPR012967">
    <property type="entry name" value="COMT_dimerisation"/>
</dbReference>
<dbReference type="InterPro" id="IPR036388">
    <property type="entry name" value="WH-like_DNA-bd_sf"/>
</dbReference>
<dbReference type="InterPro" id="IPR001077">
    <property type="entry name" value="COMT_C"/>
</dbReference>
<name>A0ABQ3ZH32_9ACTN</name>
<feature type="domain" description="O-methyltransferase dimerisation" evidence="5">
    <location>
        <begin position="23"/>
        <end position="95"/>
    </location>
</feature>
<keyword evidence="1" id="KW-0489">Methyltransferase</keyword>
<dbReference type="PROSITE" id="PS51683">
    <property type="entry name" value="SAM_OMT_II"/>
    <property type="match status" value="1"/>
</dbReference>
<gene>
    <name evidence="6" type="ORF">Ahu01nite_009540</name>
</gene>
<protein>
    <submittedName>
        <fullName evidence="6">O-methyltransferase</fullName>
    </submittedName>
</protein>
<dbReference type="InterPro" id="IPR036390">
    <property type="entry name" value="WH_DNA-bd_sf"/>
</dbReference>
<dbReference type="Gene3D" id="1.10.10.10">
    <property type="entry name" value="Winged helix-like DNA-binding domain superfamily/Winged helix DNA-binding domain"/>
    <property type="match status" value="1"/>
</dbReference>
<keyword evidence="2" id="KW-0808">Transferase</keyword>
<dbReference type="Pfam" id="PF08100">
    <property type="entry name" value="Dimerisation"/>
    <property type="match status" value="1"/>
</dbReference>
<dbReference type="RefSeq" id="WP_203835129.1">
    <property type="nucleotide sequence ID" value="NZ_BAAATV010000001.1"/>
</dbReference>
<dbReference type="PANTHER" id="PTHR43712:SF2">
    <property type="entry name" value="O-METHYLTRANSFERASE CICE"/>
    <property type="match status" value="1"/>
</dbReference>
<reference evidence="6 7" key="1">
    <citation type="submission" date="2021-01" db="EMBL/GenBank/DDBJ databases">
        <title>Whole genome shotgun sequence of Actinoplanes humidus NBRC 14915.</title>
        <authorList>
            <person name="Komaki H."/>
            <person name="Tamura T."/>
        </authorList>
    </citation>
    <scope>NUCLEOTIDE SEQUENCE [LARGE SCALE GENOMIC DNA]</scope>
    <source>
        <strain evidence="6 7">NBRC 14915</strain>
    </source>
</reference>
<accession>A0ABQ3ZH32</accession>
<sequence>MTIAPAPAPVAAAALRTPTDVKRLANAFCHAQLLLTADELGLFADLGSHSPSTQEQITERLGLDGRGTGDFLDGLVLLGLIELTGDVYTLTDVATETLVPGTPRYIGGFLRRASRMLYPAWGQLGAALRTGQPQTAGAGPDAFLRMLADPAQRSAYLTMMDSASGLVAPHLIRAFPWSAYASVLDVGGCRGNLVGRLLGAYPELRGAVFDLPPMAEPFQEHTTALGVAERATFHAGDFFHEDLPTANVVMLGHVLHNWSPEERAALVTRAWAAVAPGGALLIYDAMLPETPTDLPRTLVSLNMLLVTEGGSEYPASHCQAWLTAAGCTTTEVHALGSTDTLVIGHKPR</sequence>
<evidence type="ECO:0000259" key="4">
    <source>
        <dbReference type="Pfam" id="PF00891"/>
    </source>
</evidence>
<dbReference type="InterPro" id="IPR029063">
    <property type="entry name" value="SAM-dependent_MTases_sf"/>
</dbReference>
<keyword evidence="3" id="KW-0949">S-adenosyl-L-methionine</keyword>
<evidence type="ECO:0000256" key="3">
    <source>
        <dbReference type="ARBA" id="ARBA00022691"/>
    </source>
</evidence>
<comment type="caution">
    <text evidence="6">The sequence shown here is derived from an EMBL/GenBank/DDBJ whole genome shotgun (WGS) entry which is preliminary data.</text>
</comment>
<dbReference type="Gene3D" id="3.40.50.150">
    <property type="entry name" value="Vaccinia Virus protein VP39"/>
    <property type="match status" value="1"/>
</dbReference>
<feature type="domain" description="O-methyltransferase C-terminal" evidence="4">
    <location>
        <begin position="121"/>
        <end position="326"/>
    </location>
</feature>
<evidence type="ECO:0000313" key="7">
    <source>
        <dbReference type="Proteomes" id="UP000603200"/>
    </source>
</evidence>
<dbReference type="Pfam" id="PF00891">
    <property type="entry name" value="Methyltransf_2"/>
    <property type="match status" value="1"/>
</dbReference>
<dbReference type="SUPFAM" id="SSF46785">
    <property type="entry name" value="Winged helix' DNA-binding domain"/>
    <property type="match status" value="1"/>
</dbReference>
<organism evidence="6 7">
    <name type="scientific">Winogradskya humida</name>
    <dbReference type="NCBI Taxonomy" id="113566"/>
    <lineage>
        <taxon>Bacteria</taxon>
        <taxon>Bacillati</taxon>
        <taxon>Actinomycetota</taxon>
        <taxon>Actinomycetes</taxon>
        <taxon>Micromonosporales</taxon>
        <taxon>Micromonosporaceae</taxon>
        <taxon>Winogradskya</taxon>
    </lineage>
</organism>
<dbReference type="Proteomes" id="UP000603200">
    <property type="component" value="Unassembled WGS sequence"/>
</dbReference>
<proteinExistence type="predicted"/>
<evidence type="ECO:0000256" key="2">
    <source>
        <dbReference type="ARBA" id="ARBA00022679"/>
    </source>
</evidence>
<dbReference type="SUPFAM" id="SSF53335">
    <property type="entry name" value="S-adenosyl-L-methionine-dependent methyltransferases"/>
    <property type="match status" value="1"/>
</dbReference>